<keyword evidence="6" id="KW-1185">Reference proteome</keyword>
<dbReference type="GO" id="GO:0005576">
    <property type="term" value="C:extracellular region"/>
    <property type="evidence" value="ECO:0007669"/>
    <property type="project" value="UniProtKB-SubCell"/>
</dbReference>
<reference evidence="5" key="1">
    <citation type="journal article" date="2020" name="Fungal Divers.">
        <title>Resolving the Mortierellaceae phylogeny through synthesis of multi-gene phylogenetics and phylogenomics.</title>
        <authorList>
            <person name="Vandepol N."/>
            <person name="Liber J."/>
            <person name="Desiro A."/>
            <person name="Na H."/>
            <person name="Kennedy M."/>
            <person name="Barry K."/>
            <person name="Grigoriev I.V."/>
            <person name="Miller A.N."/>
            <person name="O'Donnell K."/>
            <person name="Stajich J.E."/>
            <person name="Bonito G."/>
        </authorList>
    </citation>
    <scope>NUCLEOTIDE SEQUENCE</scope>
    <source>
        <strain evidence="5">NRRL 28262</strain>
    </source>
</reference>
<protein>
    <recommendedName>
        <fullName evidence="4">Crinkler effector protein N-terminal domain-containing protein</fullName>
    </recommendedName>
</protein>
<proteinExistence type="predicted"/>
<dbReference type="EMBL" id="JAAAIL010001093">
    <property type="protein sequence ID" value="KAG0271650.1"/>
    <property type="molecule type" value="Genomic_DNA"/>
</dbReference>
<evidence type="ECO:0000256" key="1">
    <source>
        <dbReference type="ARBA" id="ARBA00004340"/>
    </source>
</evidence>
<name>A0AAD4D9X1_9FUNG</name>
<evidence type="ECO:0000259" key="4">
    <source>
        <dbReference type="Pfam" id="PF20147"/>
    </source>
</evidence>
<dbReference type="GO" id="GO:0043657">
    <property type="term" value="C:host cell"/>
    <property type="evidence" value="ECO:0007669"/>
    <property type="project" value="UniProtKB-SubCell"/>
</dbReference>
<sequence length="985" mass="110034">MINTMTDNRLSLFCLVDGQSTSNAFSVKPKLMDTIDDLKVLISARLEGDTLSKDLTLWRVSIPISDEDDNDLPVLLDTVLKKDKKKLSPATRLSKVFLADLLDETVHVIVQHPPPVHAPTPARPSTPQLKSVPMTHIEQELTVILNGVQHRPTTPSVDPMEVKASQSEELGHFFKRTLPYGETANDIKLVMLGLELDKQAKASDGKTTLRSIVEADIGKHSRSVVAMVAPSGSGKTATVIDLATNHFVIYGVCHSTRPTVSPEFGDPNFAQLAHDVEAMYATVAQTLGVSQSLLDVEASAYILVQKRVQLEFLARMLFLQLLLDRNPSLEPQKFFREQTTITGAATILELVKKLREYDSLAIQYMLDDVQTKLHSQLEPKRRGLVIALDEAQAAATSILAGKFISPSALSLYWTPHKPKSVLFDSKNEIQRHLRRGFLTPLSATLSLMKATLVILGTALSLQDADHVYTAVGKDTNFIKIMNFPRLNEDDIRKMLSNLVNMSECEIPHAKRRKLSGRPRFSLGIIKHLGATSSTLDSKQAILTRAVDKRIEDVKLDLRVGVRTILESDITGEASRLLCRMVLANHRQEPKISFSSKEQSDFVDKALCRLQPHPDGIHLIMDEPLVVEAVEEELKFSGKDPTFIEYMDQLNRLIENLGASSATKGEALEMLVRRSLQRFNGVPVADLPFLRGLSLPAWCGRFVLQINEINTASGFGYKGSGVTADLAFLTDCPPCKLLVAQSGTRPDGIWFFPDKQYAGSLAIKFYSNQVPQSMHKKNETSSDIRACFLKADGEKLNLTLTATRHAYVDAGIPSNVKGSLRIHLEFPHVQGLRPATHVSKDPKTGAEDVMVYINCGNMDSFFDEAIEAHRDDMIMLKKLINYAIEFSNKRRCRAYATADSRLRWLQERATLLKEHMVILRLKLGDTNRYLRKTVKINSSMEGKLDGFKDYRAAQALAQLIDQTCQEILQFRTKFDVYWLWSAPTCH</sequence>
<evidence type="ECO:0000256" key="2">
    <source>
        <dbReference type="ARBA" id="ARBA00004613"/>
    </source>
</evidence>
<dbReference type="Pfam" id="PF20147">
    <property type="entry name" value="Crinkler"/>
    <property type="match status" value="1"/>
</dbReference>
<evidence type="ECO:0000256" key="3">
    <source>
        <dbReference type="ARBA" id="ARBA00022525"/>
    </source>
</evidence>
<dbReference type="Proteomes" id="UP001194580">
    <property type="component" value="Unassembled WGS sequence"/>
</dbReference>
<accession>A0AAD4D9X1</accession>
<evidence type="ECO:0000313" key="6">
    <source>
        <dbReference type="Proteomes" id="UP001194580"/>
    </source>
</evidence>
<evidence type="ECO:0000313" key="5">
    <source>
        <dbReference type="EMBL" id="KAG0271650.1"/>
    </source>
</evidence>
<keyword evidence="3" id="KW-0964">Secreted</keyword>
<comment type="caution">
    <text evidence="5">The sequence shown here is derived from an EMBL/GenBank/DDBJ whole genome shotgun (WGS) entry which is preliminary data.</text>
</comment>
<comment type="subcellular location">
    <subcellularLocation>
        <location evidence="1">Host cell</location>
    </subcellularLocation>
    <subcellularLocation>
        <location evidence="2">Secreted</location>
    </subcellularLocation>
</comment>
<dbReference type="AlphaFoldDB" id="A0AAD4D9X1"/>
<organism evidence="5 6">
    <name type="scientific">Linnemannia exigua</name>
    <dbReference type="NCBI Taxonomy" id="604196"/>
    <lineage>
        <taxon>Eukaryota</taxon>
        <taxon>Fungi</taxon>
        <taxon>Fungi incertae sedis</taxon>
        <taxon>Mucoromycota</taxon>
        <taxon>Mortierellomycotina</taxon>
        <taxon>Mortierellomycetes</taxon>
        <taxon>Mortierellales</taxon>
        <taxon>Mortierellaceae</taxon>
        <taxon>Linnemannia</taxon>
    </lineage>
</organism>
<gene>
    <name evidence="5" type="ORF">BGZ95_000502</name>
</gene>
<feature type="domain" description="Crinkler effector protein N-terminal" evidence="4">
    <location>
        <begin position="10"/>
        <end position="111"/>
    </location>
</feature>
<dbReference type="InterPro" id="IPR045379">
    <property type="entry name" value="Crinkler_N"/>
</dbReference>